<reference evidence="3" key="1">
    <citation type="journal article" date="2019" name="Int. J. Syst. Evol. Microbiol.">
        <title>The Global Catalogue of Microorganisms (GCM) 10K type strain sequencing project: providing services to taxonomists for standard genome sequencing and annotation.</title>
        <authorList>
            <consortium name="The Broad Institute Genomics Platform"/>
            <consortium name="The Broad Institute Genome Sequencing Center for Infectious Disease"/>
            <person name="Wu L."/>
            <person name="Ma J."/>
        </authorList>
    </citation>
    <scope>NUCLEOTIDE SEQUENCE [LARGE SCALE GENOMIC DNA]</scope>
    <source>
        <strain evidence="3">CCUG 56752</strain>
    </source>
</reference>
<comment type="caution">
    <text evidence="2">The sequence shown here is derived from an EMBL/GenBank/DDBJ whole genome shotgun (WGS) entry which is preliminary data.</text>
</comment>
<keyword evidence="3" id="KW-1185">Reference proteome</keyword>
<keyword evidence="1" id="KW-0472">Membrane</keyword>
<gene>
    <name evidence="2" type="ORF">ACFQ0R_04775</name>
</gene>
<name>A0ABW3GRV8_9FLAO</name>
<protein>
    <recommendedName>
        <fullName evidence="4">Lipopolysaccharide assembly protein A domain-containing protein</fullName>
    </recommendedName>
</protein>
<dbReference type="RefSeq" id="WP_379657237.1">
    <property type="nucleotide sequence ID" value="NZ_JBHTIV010000005.1"/>
</dbReference>
<feature type="transmembrane region" description="Helical" evidence="1">
    <location>
        <begin position="12"/>
        <end position="36"/>
    </location>
</feature>
<evidence type="ECO:0000256" key="1">
    <source>
        <dbReference type="SAM" id="Phobius"/>
    </source>
</evidence>
<evidence type="ECO:0008006" key="4">
    <source>
        <dbReference type="Google" id="ProtNLM"/>
    </source>
</evidence>
<dbReference type="EMBL" id="JBHTIV010000005">
    <property type="protein sequence ID" value="MFD0931910.1"/>
    <property type="molecule type" value="Genomic_DNA"/>
</dbReference>
<sequence length="56" mass="6363">MFLQTLFVNWSNGAFIMTAIFGLVIIGLIASVLIFISNASKKERKEREERESKDEA</sequence>
<accession>A0ABW3GRV8</accession>
<evidence type="ECO:0000313" key="2">
    <source>
        <dbReference type="EMBL" id="MFD0931910.1"/>
    </source>
</evidence>
<keyword evidence="1" id="KW-1133">Transmembrane helix</keyword>
<dbReference type="Proteomes" id="UP001597049">
    <property type="component" value="Unassembled WGS sequence"/>
</dbReference>
<evidence type="ECO:0000313" key="3">
    <source>
        <dbReference type="Proteomes" id="UP001597049"/>
    </source>
</evidence>
<proteinExistence type="predicted"/>
<organism evidence="2 3">
    <name type="scientific">Psychroflexus salinarum</name>
    <dbReference type="NCBI Taxonomy" id="546024"/>
    <lineage>
        <taxon>Bacteria</taxon>
        <taxon>Pseudomonadati</taxon>
        <taxon>Bacteroidota</taxon>
        <taxon>Flavobacteriia</taxon>
        <taxon>Flavobacteriales</taxon>
        <taxon>Flavobacteriaceae</taxon>
        <taxon>Psychroflexus</taxon>
    </lineage>
</organism>
<keyword evidence="1" id="KW-0812">Transmembrane</keyword>